<dbReference type="CDD" id="cd17569">
    <property type="entry name" value="REC_HupR-like"/>
    <property type="match status" value="1"/>
</dbReference>
<dbReference type="SMART" id="SM00448">
    <property type="entry name" value="REC"/>
    <property type="match status" value="1"/>
</dbReference>
<comment type="function">
    <text evidence="3">May play the central regulatory role in sporulation. It may be an element of the effector pathway responsible for the activation of sporulation genes in response to nutritional stress. Spo0A may act in concert with spo0H (a sigma factor) to control the expression of some genes that are critical to the sporulation process.</text>
</comment>
<dbReference type="Proteomes" id="UP000177894">
    <property type="component" value="Chromosome"/>
</dbReference>
<evidence type="ECO:0000256" key="5">
    <source>
        <dbReference type="SAM" id="Coils"/>
    </source>
</evidence>
<dbReference type="SUPFAM" id="SSF52172">
    <property type="entry name" value="CheY-like"/>
    <property type="match status" value="1"/>
</dbReference>
<evidence type="ECO:0000259" key="6">
    <source>
        <dbReference type="PROSITE" id="PS50110"/>
    </source>
</evidence>
<organism evidence="8 10">
    <name type="scientific">Clostridium formicaceticum</name>
    <dbReference type="NCBI Taxonomy" id="1497"/>
    <lineage>
        <taxon>Bacteria</taxon>
        <taxon>Bacillati</taxon>
        <taxon>Bacillota</taxon>
        <taxon>Clostridia</taxon>
        <taxon>Eubacteriales</taxon>
        <taxon>Clostridiaceae</taxon>
        <taxon>Clostridium</taxon>
    </lineage>
</organism>
<evidence type="ECO:0000256" key="2">
    <source>
        <dbReference type="ARBA" id="ARBA00022553"/>
    </source>
</evidence>
<name>A0AAC9WG70_9CLOT</name>
<accession>A0AAC9WG70</accession>
<dbReference type="InterPro" id="IPR011006">
    <property type="entry name" value="CheY-like_superfamily"/>
</dbReference>
<keyword evidence="5" id="KW-0175">Coiled coil</keyword>
<evidence type="ECO:0000313" key="9">
    <source>
        <dbReference type="Proteomes" id="UP000177894"/>
    </source>
</evidence>
<dbReference type="GO" id="GO:0000160">
    <property type="term" value="P:phosphorelay signal transduction system"/>
    <property type="evidence" value="ECO:0007669"/>
    <property type="project" value="InterPro"/>
</dbReference>
<evidence type="ECO:0000256" key="4">
    <source>
        <dbReference type="PROSITE-ProRule" id="PRU00169"/>
    </source>
</evidence>
<evidence type="ECO:0000313" key="8">
    <source>
        <dbReference type="EMBL" id="ARE87526.1"/>
    </source>
</evidence>
<evidence type="ECO:0000256" key="1">
    <source>
        <dbReference type="ARBA" id="ARBA00018672"/>
    </source>
</evidence>
<evidence type="ECO:0000313" key="7">
    <source>
        <dbReference type="EMBL" id="AOY77028.1"/>
    </source>
</evidence>
<evidence type="ECO:0000313" key="10">
    <source>
        <dbReference type="Proteomes" id="UP000192478"/>
    </source>
</evidence>
<reference evidence="7 9" key="1">
    <citation type="submission" date="2016-10" db="EMBL/GenBank/DDBJ databases">
        <title>Complete Genome Sequence of Acetogen Clostridium formicoaceticum ATCC 27076.</title>
        <authorList>
            <person name="Bao T."/>
            <person name="Cheng C."/>
            <person name="Zhao J."/>
            <person name="Yang S.-T."/>
            <person name="Wang J."/>
            <person name="Wang M."/>
        </authorList>
    </citation>
    <scope>NUCLEOTIDE SEQUENCE [LARGE SCALE GENOMIC DNA]</scope>
    <source>
        <strain evidence="7 9">ATCC 27076</strain>
    </source>
</reference>
<feature type="coiled-coil region" evidence="5">
    <location>
        <begin position="138"/>
        <end position="215"/>
    </location>
</feature>
<sequence>MEDMDNKNTVLFVDDEIGVLNALERALFGEAYRCVFASSGMEALKIMEEEAISVIVTDMRMPGMDGLKLLRAVKEKYPDVVKIVLSGYAQISQVLSTINQIDIFKFILKPWDTEAELQPILQKAVEYYNLQQESKKAKDTLEKRNALYQGSLKKVEERLKQHKVDFNNSRRLCNVVMKDIKEIIKEHGAEEDGALEEIIKKIDEMQTLYDSYLEALPLEYDVFPVKRLIEGLTSQMQENDLAYMADIKEDRDKFHNVKCYGNFKLVHRIISYVISYTKKPQFIKKPKILTTIQDGHLCFVISIALIEGEDTAYKKHGFYRDMNMLQEVCKATNLVMCIAEEQQQIVVKIQIPIQS</sequence>
<dbReference type="PANTHER" id="PTHR44591:SF19">
    <property type="entry name" value="TWO-COMPONENT RESPONSE REGULATOR-RELATED"/>
    <property type="match status" value="1"/>
</dbReference>
<dbReference type="Gene3D" id="3.40.50.2300">
    <property type="match status" value="1"/>
</dbReference>
<protein>
    <recommendedName>
        <fullName evidence="1">Stage 0 sporulation protein A homolog</fullName>
    </recommendedName>
</protein>
<dbReference type="Pfam" id="PF00072">
    <property type="entry name" value="Response_reg"/>
    <property type="match status" value="1"/>
</dbReference>
<dbReference type="KEGG" id="cfm:BJL90_14915"/>
<proteinExistence type="predicted"/>
<reference evidence="8 10" key="2">
    <citation type="submission" date="2017-03" db="EMBL/GenBank/DDBJ databases">
        <title>Complete sequence of Clostridium formicaceticum DSM 92.</title>
        <authorList>
            <person name="Poehlein A."/>
            <person name="Karl M."/>
            <person name="Bengelsdorf F.R."/>
            <person name="Duerre P."/>
            <person name="Daniel R."/>
        </authorList>
    </citation>
    <scope>NUCLEOTIDE SEQUENCE [LARGE SCALE GENOMIC DNA]</scope>
    <source>
        <strain evidence="8 10">DSM 92</strain>
    </source>
</reference>
<evidence type="ECO:0000256" key="3">
    <source>
        <dbReference type="ARBA" id="ARBA00024867"/>
    </source>
</evidence>
<keyword evidence="9" id="KW-1185">Reference proteome</keyword>
<dbReference type="AlphaFoldDB" id="A0AAC9WG70"/>
<dbReference type="EMBL" id="CP020559">
    <property type="protein sequence ID" value="ARE87526.1"/>
    <property type="molecule type" value="Genomic_DNA"/>
</dbReference>
<feature type="domain" description="Response regulatory" evidence="6">
    <location>
        <begin position="9"/>
        <end position="124"/>
    </location>
</feature>
<dbReference type="RefSeq" id="WP_070969683.1">
    <property type="nucleotide sequence ID" value="NZ_CP017603.1"/>
</dbReference>
<dbReference type="EMBL" id="CP017603">
    <property type="protein sequence ID" value="AOY77028.1"/>
    <property type="molecule type" value="Genomic_DNA"/>
</dbReference>
<dbReference type="InterPro" id="IPR050595">
    <property type="entry name" value="Bact_response_regulator"/>
</dbReference>
<dbReference type="Proteomes" id="UP000192478">
    <property type="component" value="Chromosome"/>
</dbReference>
<dbReference type="PROSITE" id="PS50110">
    <property type="entry name" value="RESPONSE_REGULATORY"/>
    <property type="match status" value="1"/>
</dbReference>
<dbReference type="PANTHER" id="PTHR44591">
    <property type="entry name" value="STRESS RESPONSE REGULATOR PROTEIN 1"/>
    <property type="match status" value="1"/>
</dbReference>
<dbReference type="InterPro" id="IPR001789">
    <property type="entry name" value="Sig_transdc_resp-reg_receiver"/>
</dbReference>
<feature type="modified residue" description="4-aspartylphosphate" evidence="4">
    <location>
        <position position="58"/>
    </location>
</feature>
<keyword evidence="2 4" id="KW-0597">Phosphoprotein</keyword>
<gene>
    <name evidence="8" type="primary">hupR1_2</name>
    <name evidence="7" type="ORF">BJL90_14915</name>
    <name evidence="8" type="ORF">CLFO_19260</name>
</gene>